<comment type="subcellular location">
    <subcellularLocation>
        <location evidence="1">Nucleus</location>
        <location evidence="1">Nucleolus</location>
    </subcellularLocation>
</comment>
<dbReference type="PROSITE" id="PS51133">
    <property type="entry name" value="ZF_TFIIS_2"/>
    <property type="match status" value="1"/>
</dbReference>
<dbReference type="CDD" id="cd10508">
    <property type="entry name" value="Zn-ribbon_RPB9"/>
    <property type="match status" value="1"/>
</dbReference>
<dbReference type="PANTHER" id="PTHR11239:SF1">
    <property type="entry name" value="DNA-DIRECTED RNA POLYMERASE II SUBUNIT RPB9"/>
    <property type="match status" value="1"/>
</dbReference>
<reference evidence="13 14" key="1">
    <citation type="submission" date="2024-11" db="EMBL/GenBank/DDBJ databases">
        <title>Adaptive evolution of stress response genes in parasites aligns with host niche diversity.</title>
        <authorList>
            <person name="Hahn C."/>
            <person name="Resl P."/>
        </authorList>
    </citation>
    <scope>NUCLEOTIDE SEQUENCE [LARGE SCALE GENOMIC DNA]</scope>
    <source>
        <strain evidence="13">EGGRZ-B1_66</strain>
        <tissue evidence="13">Body</tissue>
    </source>
</reference>
<feature type="binding site" evidence="9">
    <location>
        <position position="17"/>
    </location>
    <ligand>
        <name>Zn(2+)</name>
        <dbReference type="ChEBI" id="CHEBI:29105"/>
        <label>1</label>
    </ligand>
</feature>
<keyword evidence="2 8" id="KW-0240">DNA-directed RNA polymerase</keyword>
<keyword evidence="7 8" id="KW-0539">Nucleus</keyword>
<dbReference type="EMBL" id="JBJKFK010000015">
    <property type="protein sequence ID" value="KAL3321029.1"/>
    <property type="molecule type" value="Genomic_DNA"/>
</dbReference>
<evidence type="ECO:0000256" key="3">
    <source>
        <dbReference type="ARBA" id="ARBA00022723"/>
    </source>
</evidence>
<feature type="binding site" evidence="9">
    <location>
        <position position="110"/>
    </location>
    <ligand>
        <name>Zn(2+)</name>
        <dbReference type="ChEBI" id="CHEBI:29105"/>
        <label>2</label>
    </ligand>
</feature>
<evidence type="ECO:0000256" key="7">
    <source>
        <dbReference type="ARBA" id="ARBA00023242"/>
    </source>
</evidence>
<keyword evidence="3 9" id="KW-0479">Metal-binding</keyword>
<dbReference type="AlphaFoldDB" id="A0ABD2QNB7"/>
<comment type="caution">
    <text evidence="13">The sequence shown here is derived from an EMBL/GenBank/DDBJ whole genome shotgun (WGS) entry which is preliminary data.</text>
</comment>
<feature type="binding site" evidence="9">
    <location>
        <position position="85"/>
    </location>
    <ligand>
        <name>Zn(2+)</name>
        <dbReference type="ChEBI" id="CHEBI:29105"/>
        <label>2</label>
    </ligand>
</feature>
<dbReference type="Gene3D" id="2.20.25.10">
    <property type="match status" value="2"/>
</dbReference>
<name>A0ABD2QNB7_9PLAT</name>
<dbReference type="FunFam" id="2.20.25.10:FF:000004">
    <property type="entry name" value="DNA-directed RNA polymerase subunit"/>
    <property type="match status" value="1"/>
</dbReference>
<evidence type="ECO:0000256" key="8">
    <source>
        <dbReference type="PIRNR" id="PIRNR005586"/>
    </source>
</evidence>
<evidence type="ECO:0000256" key="2">
    <source>
        <dbReference type="ARBA" id="ARBA00022478"/>
    </source>
</evidence>
<protein>
    <recommendedName>
        <fullName evidence="8">DNA-directed RNA polymerase subunit</fullName>
    </recommendedName>
</protein>
<keyword evidence="6 8" id="KW-0804">Transcription</keyword>
<dbReference type="PROSITE" id="PS01030">
    <property type="entry name" value="RNA_POL_M_15KD"/>
    <property type="match status" value="1"/>
</dbReference>
<proteinExistence type="inferred from homology"/>
<comment type="function">
    <text evidence="8">DNA-dependent RNA polymerase catalyzes the transcription of DNA into RNA using the four ribonucleoside triphosphates as substrates.</text>
</comment>
<accession>A0ABD2QNB7</accession>
<evidence type="ECO:0000313" key="13">
    <source>
        <dbReference type="EMBL" id="KAL3321029.1"/>
    </source>
</evidence>
<dbReference type="InterPro" id="IPR001222">
    <property type="entry name" value="Znf_TFIIS"/>
</dbReference>
<sequence length="121" mass="14011">MDAEAQVHVKINFCGECNNMLYAKEDKQNQILIYACRNCTYTTPAENPCVYVNCLQQEIDELKLIVSDVVYDPTLPRTDHTCDKCNGNEAVFFQSQTLKAEENMRLYYVCTNPDCLYTWTE</sequence>
<dbReference type="InterPro" id="IPR034012">
    <property type="entry name" value="Zn_ribbon_RPB9_C"/>
</dbReference>
<dbReference type="SMART" id="SM00440">
    <property type="entry name" value="ZnF_C2C2"/>
    <property type="match status" value="1"/>
</dbReference>
<evidence type="ECO:0000256" key="11">
    <source>
        <dbReference type="RuleBase" id="RU003474"/>
    </source>
</evidence>
<dbReference type="Pfam" id="PF02150">
    <property type="entry name" value="Zn_ribbon_RPB9"/>
    <property type="match status" value="1"/>
</dbReference>
<dbReference type="InterPro" id="IPR012164">
    <property type="entry name" value="Rpa12/Rpb9/Rpc10/TFS"/>
</dbReference>
<keyword evidence="4 10" id="KW-0863">Zinc-finger</keyword>
<feature type="binding site" evidence="9">
    <location>
        <position position="36"/>
    </location>
    <ligand>
        <name>Zn(2+)</name>
        <dbReference type="ChEBI" id="CHEBI:29105"/>
        <label>1</label>
    </ligand>
</feature>
<feature type="binding site" evidence="9">
    <location>
        <position position="39"/>
    </location>
    <ligand>
        <name>Zn(2+)</name>
        <dbReference type="ChEBI" id="CHEBI:29105"/>
        <label>1</label>
    </ligand>
</feature>
<feature type="zinc finger region" description="C4-type" evidence="10">
    <location>
        <begin position="14"/>
        <end position="39"/>
    </location>
</feature>
<evidence type="ECO:0000313" key="14">
    <source>
        <dbReference type="Proteomes" id="UP001626550"/>
    </source>
</evidence>
<dbReference type="SUPFAM" id="SSF57783">
    <property type="entry name" value="Zinc beta-ribbon"/>
    <property type="match status" value="2"/>
</dbReference>
<evidence type="ECO:0000256" key="10">
    <source>
        <dbReference type="PIRSR" id="PIRSR005586-2"/>
    </source>
</evidence>
<dbReference type="PANTHER" id="PTHR11239">
    <property type="entry name" value="DNA-DIRECTED RNA POLYMERASE"/>
    <property type="match status" value="1"/>
</dbReference>
<keyword evidence="5 9" id="KW-0862">Zinc</keyword>
<keyword evidence="14" id="KW-1185">Reference proteome</keyword>
<dbReference type="GO" id="GO:0008270">
    <property type="term" value="F:zinc ion binding"/>
    <property type="evidence" value="ECO:0007669"/>
    <property type="project" value="UniProtKB-KW"/>
</dbReference>
<evidence type="ECO:0000256" key="1">
    <source>
        <dbReference type="ARBA" id="ARBA00004604"/>
    </source>
</evidence>
<evidence type="ECO:0000256" key="5">
    <source>
        <dbReference type="ARBA" id="ARBA00022833"/>
    </source>
</evidence>
<dbReference type="InterPro" id="IPR001529">
    <property type="entry name" value="Zn_ribbon_RPB9"/>
</dbReference>
<gene>
    <name evidence="13" type="primary">POLR2I</name>
    <name evidence="13" type="ORF">Ciccas_000307</name>
</gene>
<dbReference type="SMART" id="SM00661">
    <property type="entry name" value="RPOL9"/>
    <property type="match status" value="1"/>
</dbReference>
<feature type="binding site" evidence="9">
    <location>
        <position position="14"/>
    </location>
    <ligand>
        <name>Zn(2+)</name>
        <dbReference type="ChEBI" id="CHEBI:29105"/>
        <label>1</label>
    </ligand>
</feature>
<comment type="similarity">
    <text evidence="8 11">Belongs to the archaeal rpoM/eukaryotic RPA12/RPB9/RPC11 RNA polymerase family.</text>
</comment>
<organism evidence="13 14">
    <name type="scientific">Cichlidogyrus casuarinus</name>
    <dbReference type="NCBI Taxonomy" id="1844966"/>
    <lineage>
        <taxon>Eukaryota</taxon>
        <taxon>Metazoa</taxon>
        <taxon>Spiralia</taxon>
        <taxon>Lophotrochozoa</taxon>
        <taxon>Platyhelminthes</taxon>
        <taxon>Monogenea</taxon>
        <taxon>Monopisthocotylea</taxon>
        <taxon>Dactylogyridea</taxon>
        <taxon>Ancyrocephalidae</taxon>
        <taxon>Cichlidogyrus</taxon>
    </lineage>
</organism>
<dbReference type="GO" id="GO:0005654">
    <property type="term" value="C:nucleoplasm"/>
    <property type="evidence" value="ECO:0007669"/>
    <property type="project" value="UniProtKB-ARBA"/>
</dbReference>
<dbReference type="Pfam" id="PF01096">
    <property type="entry name" value="Zn_ribbon_TFIIS"/>
    <property type="match status" value="1"/>
</dbReference>
<feature type="binding site" evidence="9">
    <location>
        <position position="82"/>
    </location>
    <ligand>
        <name>Zn(2+)</name>
        <dbReference type="ChEBI" id="CHEBI:29105"/>
        <label>2</label>
    </ligand>
</feature>
<feature type="domain" description="TFIIS-type" evidence="12">
    <location>
        <begin position="78"/>
        <end position="120"/>
    </location>
</feature>
<evidence type="ECO:0000256" key="4">
    <source>
        <dbReference type="ARBA" id="ARBA00022771"/>
    </source>
</evidence>
<evidence type="ECO:0000256" key="9">
    <source>
        <dbReference type="PIRSR" id="PIRSR005586-1"/>
    </source>
</evidence>
<feature type="binding site" evidence="9">
    <location>
        <position position="115"/>
    </location>
    <ligand>
        <name>Zn(2+)</name>
        <dbReference type="ChEBI" id="CHEBI:29105"/>
        <label>2</label>
    </ligand>
</feature>
<dbReference type="PIRSF" id="PIRSF005586">
    <property type="entry name" value="RNApol_RpoM"/>
    <property type="match status" value="1"/>
</dbReference>
<dbReference type="Proteomes" id="UP001626550">
    <property type="component" value="Unassembled WGS sequence"/>
</dbReference>
<evidence type="ECO:0000259" key="12">
    <source>
        <dbReference type="PROSITE" id="PS51133"/>
    </source>
</evidence>
<evidence type="ECO:0000256" key="6">
    <source>
        <dbReference type="ARBA" id="ARBA00023163"/>
    </source>
</evidence>
<dbReference type="GO" id="GO:0005730">
    <property type="term" value="C:nucleolus"/>
    <property type="evidence" value="ECO:0007669"/>
    <property type="project" value="UniProtKB-SubCell"/>
</dbReference>
<dbReference type="GO" id="GO:0000428">
    <property type="term" value="C:DNA-directed RNA polymerase complex"/>
    <property type="evidence" value="ECO:0007669"/>
    <property type="project" value="UniProtKB-KW"/>
</dbReference>
<dbReference type="InterPro" id="IPR019761">
    <property type="entry name" value="DNA-dir_RNA_pol-M_15_CS"/>
</dbReference>